<organism evidence="1 2">
    <name type="scientific">Chaenocephalus aceratus</name>
    <name type="common">Blackfin icefish</name>
    <name type="synonym">Chaenichthys aceratus</name>
    <dbReference type="NCBI Taxonomy" id="36190"/>
    <lineage>
        <taxon>Eukaryota</taxon>
        <taxon>Metazoa</taxon>
        <taxon>Chordata</taxon>
        <taxon>Craniata</taxon>
        <taxon>Vertebrata</taxon>
        <taxon>Euteleostomi</taxon>
        <taxon>Actinopterygii</taxon>
        <taxon>Neopterygii</taxon>
        <taxon>Teleostei</taxon>
        <taxon>Neoteleostei</taxon>
        <taxon>Acanthomorphata</taxon>
        <taxon>Eupercaria</taxon>
        <taxon>Perciformes</taxon>
        <taxon>Notothenioidei</taxon>
        <taxon>Channichthyidae</taxon>
        <taxon>Chaenocephalus</taxon>
    </lineage>
</organism>
<protein>
    <submittedName>
        <fullName evidence="1">Uncharacterized protein</fullName>
    </submittedName>
</protein>
<reference evidence="1" key="1">
    <citation type="submission" date="2022-05" db="EMBL/GenBank/DDBJ databases">
        <title>Chromosome-level genome of Chaenocephalus aceratus.</title>
        <authorList>
            <person name="Park H."/>
        </authorList>
    </citation>
    <scope>NUCLEOTIDE SEQUENCE</scope>
    <source>
        <strain evidence="1">KU_202001</strain>
    </source>
</reference>
<dbReference type="EMBL" id="CM043787">
    <property type="protein sequence ID" value="KAI4830173.1"/>
    <property type="molecule type" value="Genomic_DNA"/>
</dbReference>
<accession>A0ACB9XT50</accession>
<proteinExistence type="predicted"/>
<keyword evidence="2" id="KW-1185">Reference proteome</keyword>
<dbReference type="Proteomes" id="UP001057452">
    <property type="component" value="Chromosome 3"/>
</dbReference>
<evidence type="ECO:0000313" key="1">
    <source>
        <dbReference type="EMBL" id="KAI4830173.1"/>
    </source>
</evidence>
<feature type="non-terminal residue" evidence="1">
    <location>
        <position position="398"/>
    </location>
</feature>
<gene>
    <name evidence="1" type="ORF">KUCAC02_001823</name>
</gene>
<name>A0ACB9XT50_CHAAC</name>
<evidence type="ECO:0000313" key="2">
    <source>
        <dbReference type="Proteomes" id="UP001057452"/>
    </source>
</evidence>
<sequence length="398" mass="44294">MSLKGWIVSKRKRSDDRGDEEETGHAMRVGQSRGGEGAAQDRREEQGAAAAVRGSEVGGSERAGHRQSGFDPGWMENPRFKPWLYTTANHGMFCRLCRQHKQAPKRGVSTWPFIEVGCKLFRSDYLDKHAATKHHQERVKAHAALIQGSSVLVAFDPVITLEHEAVIGGFKCLYHLTKKEHAHHTNYADLLELAELLGCQYFEKLKIGKTNYTSHRIINEMLEILGSVVEEPILANISASVAIGLEVDETTDVYVKKQLDVHVRYMDKNGLLYSQFLDLVTVSDGRADTIVKAIRTILTKKNIPTQRPGRDALLAAVTLPKFKVRWFTEEGRREAARALLTTECRSAPGGVEPGASHQESAASYSTSAEKDFFAFDEMEGDTASLNSETEVIDYFKSG</sequence>
<comment type="caution">
    <text evidence="1">The sequence shown here is derived from an EMBL/GenBank/DDBJ whole genome shotgun (WGS) entry which is preliminary data.</text>
</comment>